<feature type="transmembrane region" description="Helical" evidence="1">
    <location>
        <begin position="7"/>
        <end position="24"/>
    </location>
</feature>
<keyword evidence="1" id="KW-0812">Transmembrane</keyword>
<keyword evidence="1" id="KW-1133">Transmembrane helix</keyword>
<name>A0A1M6JGA9_9FIRM</name>
<dbReference type="PANTHER" id="PTHR33741">
    <property type="entry name" value="TRANSMEMBRANE PROTEIN DDB_G0269096-RELATED"/>
    <property type="match status" value="1"/>
</dbReference>
<gene>
    <name evidence="3" type="ORF">SAMN02745691_01990</name>
</gene>
<evidence type="ECO:0000313" key="3">
    <source>
        <dbReference type="EMBL" id="SHJ45726.1"/>
    </source>
</evidence>
<feature type="transmembrane region" description="Helical" evidence="1">
    <location>
        <begin position="30"/>
        <end position="47"/>
    </location>
</feature>
<proteinExistence type="predicted"/>
<evidence type="ECO:0000259" key="2">
    <source>
        <dbReference type="Pfam" id="PF04982"/>
    </source>
</evidence>
<dbReference type="RefSeq" id="WP_073994255.1">
    <property type="nucleotide sequence ID" value="NZ_FQYT01000022.1"/>
</dbReference>
<organism evidence="3 4">
    <name type="scientific">Parasporobacterium paucivorans DSM 15970</name>
    <dbReference type="NCBI Taxonomy" id="1122934"/>
    <lineage>
        <taxon>Bacteria</taxon>
        <taxon>Bacillati</taxon>
        <taxon>Bacillota</taxon>
        <taxon>Clostridia</taxon>
        <taxon>Lachnospirales</taxon>
        <taxon>Lachnospiraceae</taxon>
        <taxon>Parasporobacterium</taxon>
    </lineage>
</organism>
<dbReference type="Proteomes" id="UP000184342">
    <property type="component" value="Unassembled WGS sequence"/>
</dbReference>
<dbReference type="InterPro" id="IPR058581">
    <property type="entry name" value="TM_HPP"/>
</dbReference>
<evidence type="ECO:0000256" key="1">
    <source>
        <dbReference type="SAM" id="Phobius"/>
    </source>
</evidence>
<keyword evidence="4" id="KW-1185">Reference proteome</keyword>
<dbReference type="EMBL" id="FQYT01000022">
    <property type="protein sequence ID" value="SHJ45726.1"/>
    <property type="molecule type" value="Genomic_DNA"/>
</dbReference>
<accession>A0A1M6JGA9</accession>
<feature type="domain" description="HPP transmembrane region" evidence="2">
    <location>
        <begin position="5"/>
        <end position="141"/>
    </location>
</feature>
<dbReference type="Pfam" id="PF04982">
    <property type="entry name" value="TM_HPP"/>
    <property type="match status" value="1"/>
</dbReference>
<sequence length="144" mass="15519">MNRFAKYAVESTGVFIAILLVSLVGDFTQTGLMIAPFGATCVILFSLRSSHFARMRNVVGSYTVCSLAGVASYHIMENTSWSIAFAVGIAVFIMLIADIVHPPACAVTIIAVTTGADWLYIIFPVLSGALMISVIATIYTRKFK</sequence>
<keyword evidence="1" id="KW-0472">Membrane</keyword>
<dbReference type="STRING" id="1122934.SAMN02745691_01990"/>
<feature type="transmembrane region" description="Helical" evidence="1">
    <location>
        <begin position="118"/>
        <end position="139"/>
    </location>
</feature>
<dbReference type="AlphaFoldDB" id="A0A1M6JGA9"/>
<dbReference type="PANTHER" id="PTHR33741:SF5">
    <property type="entry name" value="TRANSMEMBRANE PROTEIN DDB_G0269096-RELATED"/>
    <property type="match status" value="1"/>
</dbReference>
<protein>
    <submittedName>
        <fullName evidence="3">HPP family protein</fullName>
    </submittedName>
</protein>
<feature type="transmembrane region" description="Helical" evidence="1">
    <location>
        <begin position="83"/>
        <end position="112"/>
    </location>
</feature>
<dbReference type="InterPro" id="IPR007065">
    <property type="entry name" value="HPP"/>
</dbReference>
<reference evidence="3 4" key="1">
    <citation type="submission" date="2016-11" db="EMBL/GenBank/DDBJ databases">
        <authorList>
            <person name="Jaros S."/>
            <person name="Januszkiewicz K."/>
            <person name="Wedrychowicz H."/>
        </authorList>
    </citation>
    <scope>NUCLEOTIDE SEQUENCE [LARGE SCALE GENOMIC DNA]</scope>
    <source>
        <strain evidence="3 4">DSM 15970</strain>
    </source>
</reference>
<evidence type="ECO:0000313" key="4">
    <source>
        <dbReference type="Proteomes" id="UP000184342"/>
    </source>
</evidence>
<dbReference type="OrthoDB" id="9811720at2"/>